<evidence type="ECO:0000256" key="5">
    <source>
        <dbReference type="ARBA" id="ARBA00022573"/>
    </source>
</evidence>
<dbReference type="HAMAP" id="MF_00230">
    <property type="entry name" value="CobT"/>
    <property type="match status" value="1"/>
</dbReference>
<dbReference type="InterPro" id="IPR017846">
    <property type="entry name" value="Nict_dMeBzImd_PRibTrfase_bact"/>
</dbReference>
<evidence type="ECO:0000313" key="12">
    <source>
        <dbReference type="Proteomes" id="UP000250744"/>
    </source>
</evidence>
<evidence type="ECO:0000256" key="3">
    <source>
        <dbReference type="ARBA" id="ARBA00011991"/>
    </source>
</evidence>
<evidence type="ECO:0000256" key="9">
    <source>
        <dbReference type="ARBA" id="ARBA00047340"/>
    </source>
</evidence>
<dbReference type="GO" id="GO:0008939">
    <property type="term" value="F:nicotinate-nucleotide-dimethylbenzimidazole phosphoribosyltransferase activity"/>
    <property type="evidence" value="ECO:0007669"/>
    <property type="project" value="UniProtKB-UniRule"/>
</dbReference>
<dbReference type="Pfam" id="PF02277">
    <property type="entry name" value="DBI_PRT"/>
    <property type="match status" value="1"/>
</dbReference>
<gene>
    <name evidence="10 11" type="primary">cobT</name>
    <name evidence="11" type="ORF">DN062_01960</name>
</gene>
<dbReference type="InterPro" id="IPR036087">
    <property type="entry name" value="Nict_dMeBzImd_PRibTrfase_sf"/>
</dbReference>
<dbReference type="EMBL" id="QKRX01000001">
    <property type="protein sequence ID" value="RAU19953.1"/>
    <property type="molecule type" value="Genomic_DNA"/>
</dbReference>
<evidence type="ECO:0000256" key="7">
    <source>
        <dbReference type="ARBA" id="ARBA00022679"/>
    </source>
</evidence>
<proteinExistence type="inferred from homology"/>
<evidence type="ECO:0000256" key="1">
    <source>
        <dbReference type="ARBA" id="ARBA00005049"/>
    </source>
</evidence>
<keyword evidence="6 10" id="KW-0328">Glycosyltransferase</keyword>
<organism evidence="11 12">
    <name type="scientific">Nitrincola tibetensis</name>
    <dbReference type="NCBI Taxonomy" id="2219697"/>
    <lineage>
        <taxon>Bacteria</taxon>
        <taxon>Pseudomonadati</taxon>
        <taxon>Pseudomonadota</taxon>
        <taxon>Gammaproteobacteria</taxon>
        <taxon>Oceanospirillales</taxon>
        <taxon>Oceanospirillaceae</taxon>
        <taxon>Nitrincola</taxon>
    </lineage>
</organism>
<comment type="catalytic activity">
    <reaction evidence="9 10">
        <text>5,6-dimethylbenzimidazole + nicotinate beta-D-ribonucleotide = alpha-ribazole 5'-phosphate + nicotinate + H(+)</text>
        <dbReference type="Rhea" id="RHEA:11196"/>
        <dbReference type="ChEBI" id="CHEBI:15378"/>
        <dbReference type="ChEBI" id="CHEBI:15890"/>
        <dbReference type="ChEBI" id="CHEBI:32544"/>
        <dbReference type="ChEBI" id="CHEBI:57502"/>
        <dbReference type="ChEBI" id="CHEBI:57918"/>
        <dbReference type="EC" id="2.4.2.21"/>
    </reaction>
</comment>
<reference evidence="11 12" key="1">
    <citation type="submission" date="2018-06" db="EMBL/GenBank/DDBJ databases">
        <title>Nitrincola tibetense sp. nov., isolated from Lake XuguoCo on Tibetan Plateau.</title>
        <authorList>
            <person name="Xing P."/>
        </authorList>
    </citation>
    <scope>NUCLEOTIDE SEQUENCE [LARGE SCALE GENOMIC DNA]</scope>
    <source>
        <strain evidence="12">xg18</strain>
    </source>
</reference>
<accession>A0A364NS72</accession>
<keyword evidence="5 10" id="KW-0169">Cobalamin biosynthesis</keyword>
<keyword evidence="7 10" id="KW-0808">Transferase</keyword>
<dbReference type="OrthoDB" id="9781491at2"/>
<evidence type="ECO:0000313" key="11">
    <source>
        <dbReference type="EMBL" id="RAU19953.1"/>
    </source>
</evidence>
<evidence type="ECO:0000256" key="4">
    <source>
        <dbReference type="ARBA" id="ARBA00015486"/>
    </source>
</evidence>
<comment type="caution">
    <text evidence="11">The sequence shown here is derived from an EMBL/GenBank/DDBJ whole genome shotgun (WGS) entry which is preliminary data.</text>
</comment>
<dbReference type="AlphaFoldDB" id="A0A364NS72"/>
<dbReference type="FunFam" id="3.40.50.10210:FF:000001">
    <property type="entry name" value="Nicotinate-nucleotide--dimethylbenzimidazole phosphoribosyltransferase"/>
    <property type="match status" value="1"/>
</dbReference>
<sequence length="348" mass="36995">MVEKGRFKLPLLSNELDAEIQHKIDMKTKPQGSLGRLETLAAQVARIQQTLSPCTDSAMHLVFAADHGVCEEGVSPFPQEVTAQMVLNFLQGGAAINVFCRHNKVGLKVINAGVKTPLPEHPDLVSCPVAPGTRNFAQESAMSADEVAQCLQKGAEMVDFWAADAQVLSLGEMGIGNTTTAAALLAALLDIPAQDIVGAGTGASPEMQVHKAQVIQAALERHQTHQQAPLDVLQSVGGLEIAMMTGAFLRGAALKKLLVVDGFIATSAWMVAYQLCPTILDYTVFAHQSHEQGHQRILSQLEITPLLALDMRLGEGTGAIAAIPLIRLATAFFNEMASFDDAGVSQSA</sequence>
<dbReference type="GO" id="GO:0009236">
    <property type="term" value="P:cobalamin biosynthetic process"/>
    <property type="evidence" value="ECO:0007669"/>
    <property type="project" value="UniProtKB-UniRule"/>
</dbReference>
<evidence type="ECO:0000256" key="2">
    <source>
        <dbReference type="ARBA" id="ARBA00007110"/>
    </source>
</evidence>
<comment type="function">
    <text evidence="10">Catalyzes the synthesis of alpha-ribazole-5'-phosphate from nicotinate mononucleotide (NAMN) and 5,6-dimethylbenzimidazole (DMB).</text>
</comment>
<dbReference type="InterPro" id="IPR023195">
    <property type="entry name" value="Nict_dMeBzImd_PRibTrfase_N"/>
</dbReference>
<evidence type="ECO:0000256" key="6">
    <source>
        <dbReference type="ARBA" id="ARBA00022676"/>
    </source>
</evidence>
<dbReference type="Gene3D" id="1.10.1610.10">
    <property type="match status" value="1"/>
</dbReference>
<dbReference type="NCBIfam" id="NF000996">
    <property type="entry name" value="PRK00105.1"/>
    <property type="match status" value="1"/>
</dbReference>
<evidence type="ECO:0000256" key="10">
    <source>
        <dbReference type="HAMAP-Rule" id="MF_00230"/>
    </source>
</evidence>
<dbReference type="CDD" id="cd02439">
    <property type="entry name" value="DMB-PRT_CobT"/>
    <property type="match status" value="1"/>
</dbReference>
<dbReference type="PANTHER" id="PTHR43463">
    <property type="entry name" value="NICOTINATE-NUCLEOTIDE--DIMETHYLBENZIMIDAZOLE PHOSPHORIBOSYLTRANSFERASE"/>
    <property type="match status" value="1"/>
</dbReference>
<dbReference type="InterPro" id="IPR003200">
    <property type="entry name" value="Nict_dMeBzImd_PRibTrfase"/>
</dbReference>
<comment type="similarity">
    <text evidence="2 10">Belongs to the CobT family.</text>
</comment>
<dbReference type="Proteomes" id="UP000250744">
    <property type="component" value="Unassembled WGS sequence"/>
</dbReference>
<keyword evidence="12" id="KW-1185">Reference proteome</keyword>
<name>A0A364NS72_9GAMM</name>
<dbReference type="NCBIfam" id="TIGR03160">
    <property type="entry name" value="cobT_DBIPRT"/>
    <property type="match status" value="1"/>
</dbReference>
<feature type="active site" description="Proton acceptor" evidence="10">
    <location>
        <position position="315"/>
    </location>
</feature>
<evidence type="ECO:0000256" key="8">
    <source>
        <dbReference type="ARBA" id="ARBA00030686"/>
    </source>
</evidence>
<protein>
    <recommendedName>
        <fullName evidence="4 10">Nicotinate-nucleotide--dimethylbenzimidazole phosphoribosyltransferase</fullName>
        <shortName evidence="10">NN:DBI PRT</shortName>
        <ecNumber evidence="3 10">2.4.2.21</ecNumber>
    </recommendedName>
    <alternativeName>
        <fullName evidence="8 10">N(1)-alpha-phosphoribosyltransferase</fullName>
    </alternativeName>
</protein>
<dbReference type="PANTHER" id="PTHR43463:SF1">
    <property type="entry name" value="NICOTINATE-NUCLEOTIDE--DIMETHYLBENZIMIDAZOLE PHOSPHORIBOSYLTRANSFERASE"/>
    <property type="match status" value="1"/>
</dbReference>
<dbReference type="Gene3D" id="3.40.50.10210">
    <property type="match status" value="1"/>
</dbReference>
<dbReference type="SUPFAM" id="SSF52733">
    <property type="entry name" value="Nicotinate mononucleotide:5,6-dimethylbenzimidazole phosphoribosyltransferase (CobT)"/>
    <property type="match status" value="1"/>
</dbReference>
<dbReference type="UniPathway" id="UPA00061">
    <property type="reaction ID" value="UER00516"/>
</dbReference>
<dbReference type="EC" id="2.4.2.21" evidence="3 10"/>
<comment type="pathway">
    <text evidence="1 10">Nucleoside biosynthesis; alpha-ribazole biosynthesis; alpha-ribazole from 5,6-dimethylbenzimidazole: step 1/2.</text>
</comment>